<name>A0A5B7JM30_PORTR</name>
<feature type="region of interest" description="Disordered" evidence="1">
    <location>
        <begin position="25"/>
        <end position="61"/>
    </location>
</feature>
<organism evidence="2 3">
    <name type="scientific">Portunus trituberculatus</name>
    <name type="common">Swimming crab</name>
    <name type="synonym">Neptunus trituberculatus</name>
    <dbReference type="NCBI Taxonomy" id="210409"/>
    <lineage>
        <taxon>Eukaryota</taxon>
        <taxon>Metazoa</taxon>
        <taxon>Ecdysozoa</taxon>
        <taxon>Arthropoda</taxon>
        <taxon>Crustacea</taxon>
        <taxon>Multicrustacea</taxon>
        <taxon>Malacostraca</taxon>
        <taxon>Eumalacostraca</taxon>
        <taxon>Eucarida</taxon>
        <taxon>Decapoda</taxon>
        <taxon>Pleocyemata</taxon>
        <taxon>Brachyura</taxon>
        <taxon>Eubrachyura</taxon>
        <taxon>Portunoidea</taxon>
        <taxon>Portunidae</taxon>
        <taxon>Portuninae</taxon>
        <taxon>Portunus</taxon>
    </lineage>
</organism>
<accession>A0A5B7JM30</accession>
<evidence type="ECO:0000313" key="3">
    <source>
        <dbReference type="Proteomes" id="UP000324222"/>
    </source>
</evidence>
<dbReference type="AlphaFoldDB" id="A0A5B7JM30"/>
<proteinExistence type="predicted"/>
<keyword evidence="3" id="KW-1185">Reference proteome</keyword>
<feature type="compositionally biased region" description="Polar residues" evidence="1">
    <location>
        <begin position="28"/>
        <end position="61"/>
    </location>
</feature>
<dbReference type="EMBL" id="VSRR010097482">
    <property type="protein sequence ID" value="MPC94158.1"/>
    <property type="molecule type" value="Genomic_DNA"/>
</dbReference>
<reference evidence="2 3" key="1">
    <citation type="submission" date="2019-05" db="EMBL/GenBank/DDBJ databases">
        <title>Another draft genome of Portunus trituberculatus and its Hox gene families provides insights of decapod evolution.</title>
        <authorList>
            <person name="Jeong J.-H."/>
            <person name="Song I."/>
            <person name="Kim S."/>
            <person name="Choi T."/>
            <person name="Kim D."/>
            <person name="Ryu S."/>
            <person name="Kim W."/>
        </authorList>
    </citation>
    <scope>NUCLEOTIDE SEQUENCE [LARGE SCALE GENOMIC DNA]</scope>
    <source>
        <tissue evidence="2">Muscle</tissue>
    </source>
</reference>
<evidence type="ECO:0000313" key="2">
    <source>
        <dbReference type="EMBL" id="MPC94158.1"/>
    </source>
</evidence>
<comment type="caution">
    <text evidence="2">The sequence shown here is derived from an EMBL/GenBank/DDBJ whole genome shotgun (WGS) entry which is preliminary data.</text>
</comment>
<sequence>MILSSGDLRSHAVVRLATCVAVRRQDSVRGSGQESTLPRITTPVSLPGTQNTQKTDSLKAS</sequence>
<dbReference type="Proteomes" id="UP000324222">
    <property type="component" value="Unassembled WGS sequence"/>
</dbReference>
<gene>
    <name evidence="2" type="ORF">E2C01_089314</name>
</gene>
<evidence type="ECO:0000256" key="1">
    <source>
        <dbReference type="SAM" id="MobiDB-lite"/>
    </source>
</evidence>
<protein>
    <submittedName>
        <fullName evidence="2">Uncharacterized protein</fullName>
    </submittedName>
</protein>